<keyword evidence="3" id="KW-1185">Reference proteome</keyword>
<sequence>MIITDVDKKHPLDDELAGQVDVAGASSSHVLDDLAPPPDGEAPKYTERAFENVYIPPGGEEPPPEFTPYEAEYFISGREVVSHDPHLNEDGEALYRFLLSQSTSPPEYRMHLRGTHTEHRTRFVSGTDSKGNPTTTTEHYTETVTDFDFYIDLTPNIVHGPVHWSLPDAEPAYRGAMVKQVDSNDLVTRDPEMALPSGRRKATKEEIKAAKERKEIRKACGLPPWVAVGPESWFQQQTPERAVVLESSKSLRQWADEYCASDKLLKEFTYTKIVYGWNTVNLREAVIAAIRSVYNHDITVSFDMSHDKIRIRPDNNFSRMLSNVWIKFLLWILLIYPFIWLYKRFNHRGGGRWEVCGGAYALKTWQIQPPGTQIPMYTNDGRWQQTHDGVVHLIGEREGEWFQRWEGTIRDAVGRRVQTSVPLQCGTYVSPQAMILDGFRPALPYVSPPIPR</sequence>
<dbReference type="Proteomes" id="UP000313359">
    <property type="component" value="Unassembled WGS sequence"/>
</dbReference>
<gene>
    <name evidence="2" type="ORF">L227DRAFT_521816</name>
</gene>
<keyword evidence="1" id="KW-0812">Transmembrane</keyword>
<evidence type="ECO:0000313" key="2">
    <source>
        <dbReference type="EMBL" id="RPD62890.1"/>
    </source>
</evidence>
<proteinExistence type="predicted"/>
<evidence type="ECO:0000256" key="1">
    <source>
        <dbReference type="SAM" id="Phobius"/>
    </source>
</evidence>
<name>A0A5C2SGL6_9APHY</name>
<evidence type="ECO:0000313" key="3">
    <source>
        <dbReference type="Proteomes" id="UP000313359"/>
    </source>
</evidence>
<dbReference type="PANTHER" id="PTHR37848:SF1">
    <property type="entry name" value="SUN DOMAIN-CONTAINING PROTEIN"/>
    <property type="match status" value="1"/>
</dbReference>
<keyword evidence="1" id="KW-0472">Membrane</keyword>
<dbReference type="AlphaFoldDB" id="A0A5C2SGL6"/>
<dbReference type="PANTHER" id="PTHR37848">
    <property type="entry name" value="EXPRESSED PROTEIN"/>
    <property type="match status" value="1"/>
</dbReference>
<keyword evidence="1" id="KW-1133">Transmembrane helix</keyword>
<dbReference type="EMBL" id="ML122257">
    <property type="protein sequence ID" value="RPD62890.1"/>
    <property type="molecule type" value="Genomic_DNA"/>
</dbReference>
<dbReference type="OrthoDB" id="203796at2759"/>
<accession>A0A5C2SGL6</accession>
<protein>
    <submittedName>
        <fullName evidence="2">Uncharacterized protein</fullName>
    </submittedName>
</protein>
<reference evidence="2" key="1">
    <citation type="journal article" date="2018" name="Genome Biol. Evol.">
        <title>Genomics and development of Lentinus tigrinus, a white-rot wood-decaying mushroom with dimorphic fruiting bodies.</title>
        <authorList>
            <person name="Wu B."/>
            <person name="Xu Z."/>
            <person name="Knudson A."/>
            <person name="Carlson A."/>
            <person name="Chen N."/>
            <person name="Kovaka S."/>
            <person name="LaButti K."/>
            <person name="Lipzen A."/>
            <person name="Pennachio C."/>
            <person name="Riley R."/>
            <person name="Schakwitz W."/>
            <person name="Umezawa K."/>
            <person name="Ohm R.A."/>
            <person name="Grigoriev I.V."/>
            <person name="Nagy L.G."/>
            <person name="Gibbons J."/>
            <person name="Hibbett D."/>
        </authorList>
    </citation>
    <scope>NUCLEOTIDE SEQUENCE [LARGE SCALE GENOMIC DNA]</scope>
    <source>
        <strain evidence="2">ALCF2SS1-6</strain>
    </source>
</reference>
<organism evidence="2 3">
    <name type="scientific">Lentinus tigrinus ALCF2SS1-6</name>
    <dbReference type="NCBI Taxonomy" id="1328759"/>
    <lineage>
        <taxon>Eukaryota</taxon>
        <taxon>Fungi</taxon>
        <taxon>Dikarya</taxon>
        <taxon>Basidiomycota</taxon>
        <taxon>Agaricomycotina</taxon>
        <taxon>Agaricomycetes</taxon>
        <taxon>Polyporales</taxon>
        <taxon>Polyporaceae</taxon>
        <taxon>Lentinus</taxon>
    </lineage>
</organism>
<feature type="transmembrane region" description="Helical" evidence="1">
    <location>
        <begin position="324"/>
        <end position="342"/>
    </location>
</feature>